<keyword evidence="4" id="KW-1185">Reference proteome</keyword>
<organism evidence="3 4">
    <name type="scientific">Plakobranchus ocellatus</name>
    <dbReference type="NCBI Taxonomy" id="259542"/>
    <lineage>
        <taxon>Eukaryota</taxon>
        <taxon>Metazoa</taxon>
        <taxon>Spiralia</taxon>
        <taxon>Lophotrochozoa</taxon>
        <taxon>Mollusca</taxon>
        <taxon>Gastropoda</taxon>
        <taxon>Heterobranchia</taxon>
        <taxon>Euthyneura</taxon>
        <taxon>Panpulmonata</taxon>
        <taxon>Sacoglossa</taxon>
        <taxon>Placobranchoidea</taxon>
        <taxon>Plakobranchidae</taxon>
        <taxon>Plakobranchus</taxon>
    </lineage>
</organism>
<feature type="coiled-coil region" evidence="1">
    <location>
        <begin position="114"/>
        <end position="148"/>
    </location>
</feature>
<feature type="compositionally biased region" description="Basic and acidic residues" evidence="2">
    <location>
        <begin position="432"/>
        <end position="482"/>
    </location>
</feature>
<gene>
    <name evidence="3" type="ORF">PoB_004035500</name>
</gene>
<evidence type="ECO:0000313" key="4">
    <source>
        <dbReference type="Proteomes" id="UP000735302"/>
    </source>
</evidence>
<protein>
    <submittedName>
        <fullName evidence="3">Transmembrane and tpr repeat-containing protein 3</fullName>
    </submittedName>
</protein>
<feature type="region of interest" description="Disordered" evidence="2">
    <location>
        <begin position="172"/>
        <end position="335"/>
    </location>
</feature>
<feature type="compositionally biased region" description="Low complexity" evidence="2">
    <location>
        <begin position="869"/>
        <end position="879"/>
    </location>
</feature>
<feature type="region of interest" description="Disordered" evidence="2">
    <location>
        <begin position="1068"/>
        <end position="1087"/>
    </location>
</feature>
<keyword evidence="3" id="KW-0472">Membrane</keyword>
<feature type="compositionally biased region" description="Basic and acidic residues" evidence="2">
    <location>
        <begin position="299"/>
        <end position="335"/>
    </location>
</feature>
<proteinExistence type="predicted"/>
<feature type="compositionally biased region" description="Low complexity" evidence="2">
    <location>
        <begin position="887"/>
        <end position="924"/>
    </location>
</feature>
<keyword evidence="1" id="KW-0175">Coiled coil</keyword>
<feature type="compositionally biased region" description="Basic and acidic residues" evidence="2">
    <location>
        <begin position="18"/>
        <end position="27"/>
    </location>
</feature>
<evidence type="ECO:0000313" key="3">
    <source>
        <dbReference type="EMBL" id="GFO13850.1"/>
    </source>
</evidence>
<reference evidence="3 4" key="1">
    <citation type="journal article" date="2021" name="Elife">
        <title>Chloroplast acquisition without the gene transfer in kleptoplastic sea slugs, Plakobranchus ocellatus.</title>
        <authorList>
            <person name="Maeda T."/>
            <person name="Takahashi S."/>
            <person name="Yoshida T."/>
            <person name="Shimamura S."/>
            <person name="Takaki Y."/>
            <person name="Nagai Y."/>
            <person name="Toyoda A."/>
            <person name="Suzuki Y."/>
            <person name="Arimoto A."/>
            <person name="Ishii H."/>
            <person name="Satoh N."/>
            <person name="Nishiyama T."/>
            <person name="Hasebe M."/>
            <person name="Maruyama T."/>
            <person name="Minagawa J."/>
            <person name="Obokata J."/>
            <person name="Shigenobu S."/>
        </authorList>
    </citation>
    <scope>NUCLEOTIDE SEQUENCE [LARGE SCALE GENOMIC DNA]</scope>
</reference>
<name>A0AAV4B2M4_9GAST</name>
<evidence type="ECO:0000256" key="2">
    <source>
        <dbReference type="SAM" id="MobiDB-lite"/>
    </source>
</evidence>
<feature type="region of interest" description="Disordered" evidence="2">
    <location>
        <begin position="1"/>
        <end position="34"/>
    </location>
</feature>
<feature type="compositionally biased region" description="Basic and acidic residues" evidence="2">
    <location>
        <begin position="263"/>
        <end position="289"/>
    </location>
</feature>
<feature type="region of interest" description="Disordered" evidence="2">
    <location>
        <begin position="403"/>
        <end position="487"/>
    </location>
</feature>
<dbReference type="Proteomes" id="UP000735302">
    <property type="component" value="Unassembled WGS sequence"/>
</dbReference>
<feature type="region of interest" description="Disordered" evidence="2">
    <location>
        <begin position="862"/>
        <end position="980"/>
    </location>
</feature>
<sequence length="1413" mass="157642">MEDLFLDPLPHTWTTPVPDHENEKESSKVQSTLEESSIDLYDDLSMSSVRCDLSQGSPEKKVGLDFSKLISNATKQHISNTPPEAVSFPSKDSSTNLDLYTDHLVAELELKQKLEASESHNSKLNSQLKQLSTQNDQLRKNISSLFLTAKQEIQDKDLLIADLRAQLERQVSKTYQTSTKERKHRPNEMEKQNKNEYRSVGDFQDKKQYWDSDKKGEENSKSKNDNSPRLLNAYHSAQRRRGSLSKSKETYSQSNRGRFNSSKKNDSDSRKDRAIDETRHNIERKKEHSSNNNEFILCSDKKGDGFSKSKDSYDQKERDKEGSSKRGYDYKHTYKKVESFTKRDKTFSTIDKKNSISHDKDKFSDATNLLQKEEKRKELPANRGINDISDRIRKLPVKCSTSKFLSSDEEKSTEPRSGLSQKDSRNAAQKAFKGEAKYNCKTSEKDSSSKGPLDLRHKLKRKYESEKYPRQREENEPKKFKVESSQCQNMSSSFATSTIRHAKEQYIAKTTKLTQNNPSTAKDASKDKCQLKSEVLQKSNKIGQLAIYGEEKSKNATLGDENSNAQSQYDIGNERLQTNIVPVTEVTEQNSSKPVSESLKSNESSLMKEAVLSCEKPLFNANDTESKVKQHVHINNETSEHTFSFNTAKGKDIPSENIIEIETSHSFSPIVAPSTEADKMRPMLSAEPDLCKKPIFITPEMSNQESNSTASILSLPFANIKSVDTNSVSNLNSTNQTWPFEITESEQKNEANGIQLSAGFSNQTKPFDCISNPSVTKDLPNSNSNNKAWPFDTASSVQYSTIDHFKNKSSEQNELKKESPLCKNVLGIADFREADEVRAFPVSSSPKSHECEPDFTCKSLKCENEENSGDSSRSSAKSSTDGKDSTVVKSGSGKCSSKSSDGDTSSRSSSTDSGSSSAMSVSGSVNTGSIHPLSNAITPQNEDQSKKLYSNISADSLRTCDKGKDEEECDSEKSTSDDGVNCFEHQKTPFKRTEANSGETGIICTSNFIMLGDEETTCTTFASPSKPLSQPSEFYPPGVRGKIYEGGSHHRHIRGDSKVVFQPINATLDAPTSNSEASSEKSNSRDSGIIFEKSEDLTLCSQKVLQQRSESKKRQFDQSSNFMCESMEVLFDKAESTEVSSIKQKNLALTSDDKDATFFSDEIMKPELVIEKHKNESAVKNNSVFSSVFENSVDPKAMSSTIQGITSSHSNGPICITTEQDSLVPSLLSPTPVSKEAAYASEVGSDQKQSFEAWRNIVEQTYLNVFQQELQTFKNKLLDEALHSGDTATPEHMNKELKKLQCAVHEYIRSSRPTVSISSSKEENKNIAEISSNKFIARQMSPLQRSSGATFTQHSNTSVSKSDPQDQCHLAFSVKNIAQVNQGPASGKELDYGSFVSQKEMKTAKKRLFDQNF</sequence>
<keyword evidence="3" id="KW-0812">Transmembrane</keyword>
<feature type="compositionally biased region" description="Basic and acidic residues" evidence="2">
    <location>
        <begin position="958"/>
        <end position="976"/>
    </location>
</feature>
<comment type="caution">
    <text evidence="3">The sequence shown here is derived from an EMBL/GenBank/DDBJ whole genome shotgun (WGS) entry which is preliminary data.</text>
</comment>
<feature type="compositionally biased region" description="Polar residues" evidence="2">
    <location>
        <begin position="250"/>
        <end position="259"/>
    </location>
</feature>
<accession>A0AAV4B2M4</accession>
<feature type="compositionally biased region" description="Polar residues" evidence="2">
    <location>
        <begin position="1346"/>
        <end position="1362"/>
    </location>
</feature>
<feature type="compositionally biased region" description="Polar residues" evidence="2">
    <location>
        <begin position="935"/>
        <end position="956"/>
    </location>
</feature>
<evidence type="ECO:0000256" key="1">
    <source>
        <dbReference type="SAM" id="Coils"/>
    </source>
</evidence>
<feature type="region of interest" description="Disordered" evidence="2">
    <location>
        <begin position="1346"/>
        <end position="1365"/>
    </location>
</feature>
<dbReference type="EMBL" id="BLXT01004508">
    <property type="protein sequence ID" value="GFO13850.1"/>
    <property type="molecule type" value="Genomic_DNA"/>
</dbReference>
<feature type="compositionally biased region" description="Basic and acidic residues" evidence="2">
    <location>
        <begin position="186"/>
        <end position="226"/>
    </location>
</feature>